<reference evidence="4 5" key="1">
    <citation type="submission" date="2018-04" db="EMBL/GenBank/DDBJ databases">
        <title>Sphingobacterium sp. M46 Genome.</title>
        <authorList>
            <person name="Cheng J."/>
            <person name="Li Y."/>
        </authorList>
    </citation>
    <scope>NUCLEOTIDE SEQUENCE [LARGE SCALE GENOMIC DNA]</scope>
    <source>
        <strain evidence="4 5">M46</strain>
    </source>
</reference>
<dbReference type="AlphaFoldDB" id="A0A363NLK3"/>
<protein>
    <recommendedName>
        <fullName evidence="3">YknX-like C-terminal permuted SH3-like domain-containing protein</fullName>
    </recommendedName>
</protein>
<keyword evidence="5" id="KW-1185">Reference proteome</keyword>
<comment type="similarity">
    <text evidence="1">Belongs to the membrane fusion protein (MFP) (TC 8.A.1) family.</text>
</comment>
<dbReference type="Pfam" id="PF25989">
    <property type="entry name" value="YknX_C"/>
    <property type="match status" value="1"/>
</dbReference>
<dbReference type="RefSeq" id="WP_108636405.1">
    <property type="nucleotide sequence ID" value="NZ_QCXX01000009.1"/>
</dbReference>
<dbReference type="NCBIfam" id="TIGR01730">
    <property type="entry name" value="RND_mfp"/>
    <property type="match status" value="1"/>
</dbReference>
<dbReference type="Gene3D" id="2.40.30.170">
    <property type="match status" value="1"/>
</dbReference>
<evidence type="ECO:0000313" key="5">
    <source>
        <dbReference type="Proteomes" id="UP000250831"/>
    </source>
</evidence>
<evidence type="ECO:0000256" key="2">
    <source>
        <dbReference type="SAM" id="SignalP"/>
    </source>
</evidence>
<sequence>MNRRIAYFIFASVLFSCSGAQESKVITAKSTNSKISDKNIVVQAKKVDESNLSFSIYSNGKIVSKNNYTIYSPIDGVIVRSELKNGKHVQENSLLLQLRNDELDYSLRKTKASLFNNSLTYKSDSISQSRLNNIDERQFTDTVLKRLEIESGVAISQIELDELKSKQKKLAIVSPVTGIIYDTKIGNKSVIKEGDELFKIYSTANLKCSFRIMESEIKLIRIGDNIKIVPQAFNGTFQAKISEINPIVDENGTIEIIADILNPNHLYLGMNVDVEVLVNPQRSLWVPKNALVKRSGKDIVFTYESGKAIWNEVKIGVINGDQVEIKNGLLPGSSVIVSNNNYLSHNSNVVLN</sequence>
<dbReference type="Gene3D" id="1.10.287.470">
    <property type="entry name" value="Helix hairpin bin"/>
    <property type="match status" value="1"/>
</dbReference>
<dbReference type="SUPFAM" id="SSF111369">
    <property type="entry name" value="HlyD-like secretion proteins"/>
    <property type="match status" value="1"/>
</dbReference>
<evidence type="ECO:0000259" key="3">
    <source>
        <dbReference type="Pfam" id="PF25989"/>
    </source>
</evidence>
<dbReference type="InterPro" id="IPR058637">
    <property type="entry name" value="YknX-like_C"/>
</dbReference>
<dbReference type="PANTHER" id="PTHR30469">
    <property type="entry name" value="MULTIDRUG RESISTANCE PROTEIN MDTA"/>
    <property type="match status" value="1"/>
</dbReference>
<proteinExistence type="inferred from homology"/>
<dbReference type="GO" id="GO:0015562">
    <property type="term" value="F:efflux transmembrane transporter activity"/>
    <property type="evidence" value="ECO:0007669"/>
    <property type="project" value="TreeGrafter"/>
</dbReference>
<dbReference type="Gene3D" id="2.40.420.20">
    <property type="match status" value="1"/>
</dbReference>
<feature type="chain" id="PRO_5017058540" description="YknX-like C-terminal permuted SH3-like domain-containing protein" evidence="2">
    <location>
        <begin position="21"/>
        <end position="352"/>
    </location>
</feature>
<gene>
    <name evidence="4" type="ORF">DCO56_24840</name>
</gene>
<accession>A0A363NLK3</accession>
<dbReference type="EMBL" id="QCXX01000009">
    <property type="protein sequence ID" value="PUV21580.1"/>
    <property type="molecule type" value="Genomic_DNA"/>
</dbReference>
<organism evidence="4 5">
    <name type="scientific">Sphingobacterium athyrii</name>
    <dbReference type="NCBI Taxonomy" id="2152717"/>
    <lineage>
        <taxon>Bacteria</taxon>
        <taxon>Pseudomonadati</taxon>
        <taxon>Bacteroidota</taxon>
        <taxon>Sphingobacteriia</taxon>
        <taxon>Sphingobacteriales</taxon>
        <taxon>Sphingobacteriaceae</taxon>
        <taxon>Sphingobacterium</taxon>
    </lineage>
</organism>
<dbReference type="PROSITE" id="PS51257">
    <property type="entry name" value="PROKAR_LIPOPROTEIN"/>
    <property type="match status" value="1"/>
</dbReference>
<dbReference type="GO" id="GO:1990281">
    <property type="term" value="C:efflux pump complex"/>
    <property type="evidence" value="ECO:0007669"/>
    <property type="project" value="TreeGrafter"/>
</dbReference>
<name>A0A363NLK3_9SPHI</name>
<dbReference type="Gene3D" id="2.40.50.100">
    <property type="match status" value="1"/>
</dbReference>
<dbReference type="Proteomes" id="UP000250831">
    <property type="component" value="Unassembled WGS sequence"/>
</dbReference>
<feature type="signal peptide" evidence="2">
    <location>
        <begin position="1"/>
        <end position="20"/>
    </location>
</feature>
<evidence type="ECO:0000256" key="1">
    <source>
        <dbReference type="ARBA" id="ARBA00009477"/>
    </source>
</evidence>
<dbReference type="OrthoDB" id="1522646at2"/>
<feature type="domain" description="YknX-like C-terminal permuted SH3-like" evidence="3">
    <location>
        <begin position="285"/>
        <end position="344"/>
    </location>
</feature>
<evidence type="ECO:0000313" key="4">
    <source>
        <dbReference type="EMBL" id="PUV21580.1"/>
    </source>
</evidence>
<keyword evidence="2" id="KW-0732">Signal</keyword>
<comment type="caution">
    <text evidence="4">The sequence shown here is derived from an EMBL/GenBank/DDBJ whole genome shotgun (WGS) entry which is preliminary data.</text>
</comment>
<dbReference type="InterPro" id="IPR006143">
    <property type="entry name" value="RND_pump_MFP"/>
</dbReference>